<dbReference type="EMBL" id="JRYR02000001">
    <property type="protein sequence ID" value="OHX68034.1"/>
    <property type="molecule type" value="Genomic_DNA"/>
</dbReference>
<name>A0A1S1Z418_FLAPC</name>
<evidence type="ECO:0000313" key="4">
    <source>
        <dbReference type="Proteomes" id="UP000179797"/>
    </source>
</evidence>
<gene>
    <name evidence="3" type="ORF">NH26_17640</name>
</gene>
<accession>A0A1S1Z418</accession>
<reference evidence="3 4" key="1">
    <citation type="journal article" date="2012" name="Int. J. Syst. Evol. Microbiol.">
        <title>Flammeovirga pacifica sp. nov., isolated from deep-sea sediment.</title>
        <authorList>
            <person name="Xu H."/>
            <person name="Fu Y."/>
            <person name="Yang N."/>
            <person name="Ding Z."/>
            <person name="Lai Q."/>
            <person name="Zeng R."/>
        </authorList>
    </citation>
    <scope>NUCLEOTIDE SEQUENCE [LARGE SCALE GENOMIC DNA]</scope>
    <source>
        <strain evidence="4">DSM 24597 / LMG 26175 / WPAGA1</strain>
    </source>
</reference>
<keyword evidence="2" id="KW-1133">Transmembrane helix</keyword>
<dbReference type="Proteomes" id="UP000179797">
    <property type="component" value="Unassembled WGS sequence"/>
</dbReference>
<keyword evidence="2" id="KW-0812">Transmembrane</keyword>
<sequence length="283" mass="33258">MENQEITTLFDAYLDKTLNKDEVLAFEEKLNDDANFKIEFEAHQYLIDFVERKTLIDKLKQFESTFLPDKTTLIDDYLNNSLSEELEEYVQNKIEEDKDFKLEIDAQKLLIEQVKRNLLKDRLNSFEQKANTADIEETKKVVFKVEHPQEDQKRKIEFTRIVGIAASVLIVAFTGLFYLNSDSTPQNSMKMISEYSIQVEEKNEGLGFAKEEQQNIQVKLFMNKKLKNHYKFNNGVLSLYFENDVKEHNVNLLFDATATPSFQLKLDNKNYFIEFTETPLLLK</sequence>
<comment type="caution">
    <text evidence="3">The sequence shown here is derived from an EMBL/GenBank/DDBJ whole genome shotgun (WGS) entry which is preliminary data.</text>
</comment>
<evidence type="ECO:0000256" key="1">
    <source>
        <dbReference type="SAM" id="Coils"/>
    </source>
</evidence>
<protein>
    <submittedName>
        <fullName evidence="3">Uncharacterized protein</fullName>
    </submittedName>
</protein>
<feature type="coiled-coil region" evidence="1">
    <location>
        <begin position="79"/>
        <end position="136"/>
    </location>
</feature>
<proteinExistence type="predicted"/>
<dbReference type="RefSeq" id="WP_139263151.1">
    <property type="nucleotide sequence ID" value="NZ_JRYR02000001.1"/>
</dbReference>
<evidence type="ECO:0000313" key="3">
    <source>
        <dbReference type="EMBL" id="OHX68034.1"/>
    </source>
</evidence>
<dbReference type="STRING" id="915059.NH26_17640"/>
<keyword evidence="2" id="KW-0472">Membrane</keyword>
<dbReference type="OrthoDB" id="977164at2"/>
<feature type="transmembrane region" description="Helical" evidence="2">
    <location>
        <begin position="161"/>
        <end position="179"/>
    </location>
</feature>
<organism evidence="3 4">
    <name type="scientific">Flammeovirga pacifica</name>
    <dbReference type="NCBI Taxonomy" id="915059"/>
    <lineage>
        <taxon>Bacteria</taxon>
        <taxon>Pseudomonadati</taxon>
        <taxon>Bacteroidota</taxon>
        <taxon>Cytophagia</taxon>
        <taxon>Cytophagales</taxon>
        <taxon>Flammeovirgaceae</taxon>
        <taxon>Flammeovirga</taxon>
    </lineage>
</organism>
<dbReference type="AlphaFoldDB" id="A0A1S1Z418"/>
<evidence type="ECO:0000256" key="2">
    <source>
        <dbReference type="SAM" id="Phobius"/>
    </source>
</evidence>
<keyword evidence="1" id="KW-0175">Coiled coil</keyword>
<keyword evidence="4" id="KW-1185">Reference proteome</keyword>